<feature type="transmembrane region" description="Helical" evidence="5">
    <location>
        <begin position="233"/>
        <end position="252"/>
    </location>
</feature>
<dbReference type="PANTHER" id="PTHR43077:SF10">
    <property type="entry name" value="TRANSPORT PERMEASE PROTEIN"/>
    <property type="match status" value="1"/>
</dbReference>
<evidence type="ECO:0000256" key="1">
    <source>
        <dbReference type="ARBA" id="ARBA00004141"/>
    </source>
</evidence>
<organism evidence="7">
    <name type="scientific">freshwater metagenome</name>
    <dbReference type="NCBI Taxonomy" id="449393"/>
    <lineage>
        <taxon>unclassified sequences</taxon>
        <taxon>metagenomes</taxon>
        <taxon>ecological metagenomes</taxon>
    </lineage>
</organism>
<dbReference type="PIRSF" id="PIRSF006648">
    <property type="entry name" value="DrrB"/>
    <property type="match status" value="1"/>
</dbReference>
<accession>A0A6J7E2P3</accession>
<evidence type="ECO:0000259" key="6">
    <source>
        <dbReference type="PROSITE" id="PS51012"/>
    </source>
</evidence>
<sequence>MTGASLALARRALLVTLRRPQFLAPLLIFPTLLLAVNTGGLSQATALPGFPTIDGQPPVFFDFQLAAAMSQSLLLGGVGTGIAVALELEMGFFERLVAAPIPRVSIVFGRLLAAAVIACLQLTWFVLLGVIFGAGIYDGIPGLLIVYGIGALAGIGFAGIGVTLALRAGNASTVQGFFPLVFVILFLSSAFFPEALLSSPADVIAHYNPLSYVANGMRAPIIGYGGTKAVLEGFAAAFGLAVLFAATATHALRGRLRAG</sequence>
<evidence type="ECO:0000256" key="3">
    <source>
        <dbReference type="ARBA" id="ARBA00022989"/>
    </source>
</evidence>
<dbReference type="AlphaFoldDB" id="A0A6J7E2P3"/>
<evidence type="ECO:0000313" key="7">
    <source>
        <dbReference type="EMBL" id="CAB4874023.1"/>
    </source>
</evidence>
<keyword evidence="3 5" id="KW-1133">Transmembrane helix</keyword>
<dbReference type="Pfam" id="PF01061">
    <property type="entry name" value="ABC2_membrane"/>
    <property type="match status" value="1"/>
</dbReference>
<reference evidence="7" key="1">
    <citation type="submission" date="2020-05" db="EMBL/GenBank/DDBJ databases">
        <authorList>
            <person name="Chiriac C."/>
            <person name="Salcher M."/>
            <person name="Ghai R."/>
            <person name="Kavagutti S V."/>
        </authorList>
    </citation>
    <scope>NUCLEOTIDE SEQUENCE</scope>
</reference>
<dbReference type="PROSITE" id="PS51012">
    <property type="entry name" value="ABC_TM2"/>
    <property type="match status" value="1"/>
</dbReference>
<keyword evidence="4 5" id="KW-0472">Membrane</keyword>
<dbReference type="InterPro" id="IPR000412">
    <property type="entry name" value="ABC_2_transport"/>
</dbReference>
<gene>
    <name evidence="7" type="ORF">UFOPK3444_00903</name>
</gene>
<dbReference type="InterPro" id="IPR051328">
    <property type="entry name" value="T7SS_ABC-Transporter"/>
</dbReference>
<comment type="subcellular location">
    <subcellularLocation>
        <location evidence="1">Membrane</location>
        <topology evidence="1">Multi-pass membrane protein</topology>
    </subcellularLocation>
</comment>
<evidence type="ECO:0000256" key="5">
    <source>
        <dbReference type="SAM" id="Phobius"/>
    </source>
</evidence>
<feature type="transmembrane region" description="Helical" evidence="5">
    <location>
        <begin position="68"/>
        <end position="86"/>
    </location>
</feature>
<evidence type="ECO:0000256" key="2">
    <source>
        <dbReference type="ARBA" id="ARBA00022692"/>
    </source>
</evidence>
<feature type="transmembrane region" description="Helical" evidence="5">
    <location>
        <begin position="173"/>
        <end position="192"/>
    </location>
</feature>
<feature type="transmembrane region" description="Helical" evidence="5">
    <location>
        <begin position="107"/>
        <end position="132"/>
    </location>
</feature>
<dbReference type="EMBL" id="CAFBLU010000012">
    <property type="protein sequence ID" value="CAB4874023.1"/>
    <property type="molecule type" value="Genomic_DNA"/>
</dbReference>
<feature type="domain" description="ABC transmembrane type-2" evidence="6">
    <location>
        <begin position="21"/>
        <end position="255"/>
    </location>
</feature>
<dbReference type="InterPro" id="IPR013525">
    <property type="entry name" value="ABC2_TM"/>
</dbReference>
<feature type="transmembrane region" description="Helical" evidence="5">
    <location>
        <begin position="144"/>
        <end position="166"/>
    </location>
</feature>
<dbReference type="PANTHER" id="PTHR43077">
    <property type="entry name" value="TRANSPORT PERMEASE YVFS-RELATED"/>
    <property type="match status" value="1"/>
</dbReference>
<evidence type="ECO:0000256" key="4">
    <source>
        <dbReference type="ARBA" id="ARBA00023136"/>
    </source>
</evidence>
<keyword evidence="2 5" id="KW-0812">Transmembrane</keyword>
<name>A0A6J7E2P3_9ZZZZ</name>
<dbReference type="GO" id="GO:0043190">
    <property type="term" value="C:ATP-binding cassette (ABC) transporter complex"/>
    <property type="evidence" value="ECO:0007669"/>
    <property type="project" value="InterPro"/>
</dbReference>
<proteinExistence type="predicted"/>
<dbReference type="GO" id="GO:0140359">
    <property type="term" value="F:ABC-type transporter activity"/>
    <property type="evidence" value="ECO:0007669"/>
    <property type="project" value="InterPro"/>
</dbReference>
<protein>
    <submittedName>
        <fullName evidence="7">Unannotated protein</fullName>
    </submittedName>
</protein>
<dbReference type="InterPro" id="IPR047817">
    <property type="entry name" value="ABC2_TM_bact-type"/>
</dbReference>